<proteinExistence type="predicted"/>
<dbReference type="Proteomes" id="UP001367316">
    <property type="component" value="Unassembled WGS sequence"/>
</dbReference>
<dbReference type="Pfam" id="PF07690">
    <property type="entry name" value="MFS_1"/>
    <property type="match status" value="1"/>
</dbReference>
<feature type="compositionally biased region" description="Acidic residues" evidence="6">
    <location>
        <begin position="535"/>
        <end position="546"/>
    </location>
</feature>
<keyword evidence="3 7" id="KW-0812">Transmembrane</keyword>
<evidence type="ECO:0000256" key="6">
    <source>
        <dbReference type="SAM" id="MobiDB-lite"/>
    </source>
</evidence>
<feature type="transmembrane region" description="Helical" evidence="7">
    <location>
        <begin position="96"/>
        <end position="114"/>
    </location>
</feature>
<dbReference type="InterPro" id="IPR036259">
    <property type="entry name" value="MFS_trans_sf"/>
</dbReference>
<dbReference type="PROSITE" id="PS50850">
    <property type="entry name" value="MFS"/>
    <property type="match status" value="1"/>
</dbReference>
<evidence type="ECO:0000313" key="10">
    <source>
        <dbReference type="Proteomes" id="UP001367316"/>
    </source>
</evidence>
<comment type="subcellular location">
    <subcellularLocation>
        <location evidence="1">Membrane</location>
        <topology evidence="1">Multi-pass membrane protein</topology>
    </subcellularLocation>
</comment>
<keyword evidence="5 7" id="KW-0472">Membrane</keyword>
<feature type="transmembrane region" description="Helical" evidence="7">
    <location>
        <begin position="62"/>
        <end position="84"/>
    </location>
</feature>
<keyword evidence="10" id="KW-1185">Reference proteome</keyword>
<feature type="transmembrane region" description="Helical" evidence="7">
    <location>
        <begin position="320"/>
        <end position="337"/>
    </location>
</feature>
<feature type="domain" description="Major facilitator superfamily (MFS) profile" evidence="8">
    <location>
        <begin position="24"/>
        <end position="525"/>
    </location>
</feature>
<dbReference type="EMBL" id="JBBPBF010000029">
    <property type="protein sequence ID" value="KAK7608336.1"/>
    <property type="molecule type" value="Genomic_DNA"/>
</dbReference>
<sequence length="578" mass="63057">MLSFQALRRRASHTPEKMPFPTRQLFVLACCRIAEPIAFMSIFPYIYYMIISFGITTDEKQIAMYAGMVTSAFAFAEFLTGIMWGHISDRVGRKPILLLGLAGTGLSMLMFGFAKNLPMAMLARALGGLLNGNMGVLQTTVAEVVTVESHQHHAYAIMPFVWCLGSIIGSGLGGTLAEPVKGYPSVFSPGSLFDKFPYLLPNLFCTAIVCFSLIIGILFLEETHEDKKDRNDYGAACGRWILRKLRGHDDDDDDDDDLVLAAKAGYIEQTCYLLADESDDDQPPGYQSTEGSPRLNAEAIRTPPRGVTVKTSRFGVDPQIVLNIVGLGVLAFHTISFEQLLPVLMSLPESTQPARLPFKFMGGFGLPAKTIGFILSAQGFLQMIAQIFVFPNVCAKLGPLRTFRLTIMTYPLLYTLTPYLTLMPESMRMGGVLLVLVWKVAAQAMTYPALSIMLANIAPSRKVLGKLNGTAASSASLCRGFGPTVMGSIQSAGLSRGCSGLAWWVCALVAIVGAVESSWMRQPKPRFSEKSAAEEVGEYEHDEENALGEPLLNTVSYSSKKADDDDDDDVSGACKERY</sequence>
<evidence type="ECO:0000256" key="3">
    <source>
        <dbReference type="ARBA" id="ARBA00022692"/>
    </source>
</evidence>
<evidence type="ECO:0000256" key="4">
    <source>
        <dbReference type="ARBA" id="ARBA00022989"/>
    </source>
</evidence>
<dbReference type="PANTHER" id="PTHR23504">
    <property type="entry name" value="MAJOR FACILITATOR SUPERFAMILY DOMAIN-CONTAINING PROTEIN 10"/>
    <property type="match status" value="1"/>
</dbReference>
<feature type="transmembrane region" description="Helical" evidence="7">
    <location>
        <begin position="370"/>
        <end position="390"/>
    </location>
</feature>
<dbReference type="InterPro" id="IPR020846">
    <property type="entry name" value="MFS_dom"/>
</dbReference>
<accession>A0ABR1N2V5</accession>
<evidence type="ECO:0000256" key="2">
    <source>
        <dbReference type="ARBA" id="ARBA00022448"/>
    </source>
</evidence>
<feature type="transmembrane region" description="Helical" evidence="7">
    <location>
        <begin position="25"/>
        <end position="50"/>
    </location>
</feature>
<keyword evidence="4 7" id="KW-1133">Transmembrane helix</keyword>
<feature type="transmembrane region" description="Helical" evidence="7">
    <location>
        <begin position="196"/>
        <end position="220"/>
    </location>
</feature>
<protein>
    <submittedName>
        <fullName evidence="9">Major facilitator superfamily domain-containing protein</fullName>
    </submittedName>
</protein>
<dbReference type="Gene3D" id="1.20.1250.20">
    <property type="entry name" value="MFS general substrate transporter like domains"/>
    <property type="match status" value="1"/>
</dbReference>
<feature type="region of interest" description="Disordered" evidence="6">
    <location>
        <begin position="526"/>
        <end position="578"/>
    </location>
</feature>
<gene>
    <name evidence="9" type="ORF">JOL62DRAFT_217704</name>
</gene>
<comment type="caution">
    <text evidence="9">The sequence shown here is derived from an EMBL/GenBank/DDBJ whole genome shotgun (WGS) entry which is preliminary data.</text>
</comment>
<dbReference type="PANTHER" id="PTHR23504:SF15">
    <property type="entry name" value="MAJOR FACILITATOR SUPERFAMILY (MFS) PROFILE DOMAIN-CONTAINING PROTEIN"/>
    <property type="match status" value="1"/>
</dbReference>
<dbReference type="InterPro" id="IPR011701">
    <property type="entry name" value="MFS"/>
</dbReference>
<feature type="transmembrane region" description="Helical" evidence="7">
    <location>
        <begin position="432"/>
        <end position="455"/>
    </location>
</feature>
<name>A0ABR1N2V5_9PEZI</name>
<dbReference type="SUPFAM" id="SSF103473">
    <property type="entry name" value="MFS general substrate transporter"/>
    <property type="match status" value="1"/>
</dbReference>
<evidence type="ECO:0000256" key="5">
    <source>
        <dbReference type="ARBA" id="ARBA00023136"/>
    </source>
</evidence>
<evidence type="ECO:0000256" key="1">
    <source>
        <dbReference type="ARBA" id="ARBA00004141"/>
    </source>
</evidence>
<organism evidence="9 10">
    <name type="scientific">Phyllosticta paracitricarpa</name>
    <dbReference type="NCBI Taxonomy" id="2016321"/>
    <lineage>
        <taxon>Eukaryota</taxon>
        <taxon>Fungi</taxon>
        <taxon>Dikarya</taxon>
        <taxon>Ascomycota</taxon>
        <taxon>Pezizomycotina</taxon>
        <taxon>Dothideomycetes</taxon>
        <taxon>Dothideomycetes incertae sedis</taxon>
        <taxon>Botryosphaeriales</taxon>
        <taxon>Phyllostictaceae</taxon>
        <taxon>Phyllosticta</taxon>
    </lineage>
</organism>
<evidence type="ECO:0000313" key="9">
    <source>
        <dbReference type="EMBL" id="KAK7608336.1"/>
    </source>
</evidence>
<evidence type="ECO:0000256" key="7">
    <source>
        <dbReference type="SAM" id="Phobius"/>
    </source>
</evidence>
<keyword evidence="2" id="KW-0813">Transport</keyword>
<feature type="transmembrane region" description="Helical" evidence="7">
    <location>
        <begin position="154"/>
        <end position="176"/>
    </location>
</feature>
<evidence type="ECO:0000259" key="8">
    <source>
        <dbReference type="PROSITE" id="PS50850"/>
    </source>
</evidence>
<feature type="transmembrane region" description="Helical" evidence="7">
    <location>
        <begin position="402"/>
        <end position="420"/>
    </location>
</feature>
<reference evidence="9 10" key="1">
    <citation type="submission" date="2024-04" db="EMBL/GenBank/DDBJ databases">
        <title>Phyllosticta paracitricarpa is synonymous to the EU quarantine fungus P. citricarpa based on phylogenomic analyses.</title>
        <authorList>
            <consortium name="Lawrence Berkeley National Laboratory"/>
            <person name="Van ingen-buijs V.A."/>
            <person name="Van westerhoven A.C."/>
            <person name="Haridas S."/>
            <person name="Skiadas P."/>
            <person name="Martin F."/>
            <person name="Groenewald J.Z."/>
            <person name="Crous P.W."/>
            <person name="Seidl M.F."/>
        </authorList>
    </citation>
    <scope>NUCLEOTIDE SEQUENCE [LARGE SCALE GENOMIC DNA]</scope>
    <source>
        <strain evidence="9 10">CBS 141358</strain>
    </source>
</reference>